<accession>A0ABX8VI46</accession>
<name>A0ABX8VI46_9MYCO</name>
<proteinExistence type="predicted"/>
<keyword evidence="3" id="KW-1185">Reference proteome</keyword>
<evidence type="ECO:0000256" key="1">
    <source>
        <dbReference type="SAM" id="MobiDB-lite"/>
    </source>
</evidence>
<dbReference type="EMBL" id="CP080333">
    <property type="protein sequence ID" value="QYL17488.1"/>
    <property type="molecule type" value="Genomic_DNA"/>
</dbReference>
<dbReference type="SUPFAM" id="SSF50969">
    <property type="entry name" value="YVTN repeat-like/Quinoprotein amine dehydrogenase"/>
    <property type="match status" value="1"/>
</dbReference>
<dbReference type="RefSeq" id="WP_096309739.1">
    <property type="nucleotide sequence ID" value="NZ_BAAAVX010000004.1"/>
</dbReference>
<dbReference type="SUPFAM" id="SSF69304">
    <property type="entry name" value="Tricorn protease N-terminal domain"/>
    <property type="match status" value="1"/>
</dbReference>
<dbReference type="Proteomes" id="UP000825367">
    <property type="component" value="Chromosome"/>
</dbReference>
<protein>
    <recommendedName>
        <fullName evidence="4">Cadherin domain-containing protein</fullName>
    </recommendedName>
</protein>
<gene>
    <name evidence="2" type="ORF">K0O64_02605</name>
</gene>
<reference evidence="2 3" key="1">
    <citation type="submission" date="2021-07" db="EMBL/GenBank/DDBJ databases">
        <title>Whole genome sequencing of non-tuberculosis mycobacteria type-strains.</title>
        <authorList>
            <person name="Igarashi Y."/>
            <person name="Osugi A."/>
            <person name="Mitarai S."/>
        </authorList>
    </citation>
    <scope>NUCLEOTIDE SEQUENCE [LARGE SCALE GENOMIC DNA]</scope>
    <source>
        <strain evidence="2 3">JCM 16370</strain>
    </source>
</reference>
<evidence type="ECO:0000313" key="2">
    <source>
        <dbReference type="EMBL" id="QYL17488.1"/>
    </source>
</evidence>
<feature type="region of interest" description="Disordered" evidence="1">
    <location>
        <begin position="279"/>
        <end position="300"/>
    </location>
</feature>
<dbReference type="InterPro" id="IPR011042">
    <property type="entry name" value="6-blade_b-propeller_TolB-like"/>
</dbReference>
<evidence type="ECO:0000313" key="3">
    <source>
        <dbReference type="Proteomes" id="UP000825367"/>
    </source>
</evidence>
<dbReference type="InterPro" id="IPR011044">
    <property type="entry name" value="Quino_amine_DH_bsu"/>
</dbReference>
<dbReference type="Pfam" id="PF17963">
    <property type="entry name" value="Big_9"/>
    <property type="match status" value="1"/>
</dbReference>
<dbReference type="Gene3D" id="2.120.10.30">
    <property type="entry name" value="TolB, C-terminal domain"/>
    <property type="match status" value="1"/>
</dbReference>
<organism evidence="2 3">
    <name type="scientific">Mycolicibacterium pallens</name>
    <dbReference type="NCBI Taxonomy" id="370524"/>
    <lineage>
        <taxon>Bacteria</taxon>
        <taxon>Bacillati</taxon>
        <taxon>Actinomycetota</taxon>
        <taxon>Actinomycetes</taxon>
        <taxon>Mycobacteriales</taxon>
        <taxon>Mycobacteriaceae</taxon>
        <taxon>Mycolicibacterium</taxon>
    </lineage>
</organism>
<sequence length="746" mass="80580">MANNIAAAEPRPVGVPAPLPPQRVAVDWAPLTWIRRTFFNRPPTVHYRASLNSQDMSNGVITGSIGALDPDGDRLTYQVLADPKYGSVVIDPLTGKFTFTPTALFAEFGGADAFTVKVTDGRFHPLSLLFSPDRGTPTPRLAVAVTRLPDASPSSPLEPFKVEKVLTFDVPDGVVVTGADLAPDGEHLLLEVSIAGKTQIAVSNLDGGEYQCISCGLVTNAAKAVALEDNQRIWFASTSGQQSADDPLGGAGLIGYSILQCEGSISACANPTVKNVEFPSDRGPMATTTQNREAKPDPFGEYVTWTENTPVTGPRMSIARLVATDTGYSLVDQRIFSPQWDENTEYAADFANATRFYEGGSWHAGGRYLKYQTTTTGLNYDIYLLDTLTGERRQLTTDIDYNESGDVAPDGRSVYFSSARGADRMDVFTALQRPSLLDVAAFPQMARVSLWNNRRAMNEPWVMNLDDGQQLGGYSGQPIIIDPDWTIRGWSWFPDSTRALINEQQRPDTVTPGAPTTPWRFSIISFPDREATTPLPPVHQDPEAIAKWSVPVEDYHPMMGRQVPSRVLKGKYSGTATLQYSGAFSGGTYSVTYDNYSDDGKTFISGTEKVTVVNPIGNATWTADLTSTGERTGYLKGSIKAGKANAFSGTVSSEINGVTYTGVPIQTDFPVINPPQLAITSFDNRVRVTATVAEDGYPRAVYGATVTVGSVTTTTDEHGFAQIPFRPGDTITVDAGGFLSASQQVN</sequence>
<evidence type="ECO:0008006" key="4">
    <source>
        <dbReference type="Google" id="ProtNLM"/>
    </source>
</evidence>